<evidence type="ECO:0000313" key="2">
    <source>
        <dbReference type="EMBL" id="MCR6484089.1"/>
    </source>
</evidence>
<accession>A0A9X2SJ48</accession>
<name>A0A9X2SJ48_9PSEU</name>
<evidence type="ECO:0000313" key="3">
    <source>
        <dbReference type="Proteomes" id="UP001144096"/>
    </source>
</evidence>
<dbReference type="RefSeq" id="WP_257920724.1">
    <property type="nucleotide sequence ID" value="NZ_JAMXQV010000007.1"/>
</dbReference>
<comment type="caution">
    <text evidence="2">The sequence shown here is derived from an EMBL/GenBank/DDBJ whole genome shotgun (WGS) entry which is preliminary data.</text>
</comment>
<evidence type="ECO:0008006" key="4">
    <source>
        <dbReference type="Google" id="ProtNLM"/>
    </source>
</evidence>
<keyword evidence="1" id="KW-0732">Signal</keyword>
<gene>
    <name evidence="2" type="ORF">M8542_14805</name>
</gene>
<feature type="chain" id="PRO_5040744630" description="Secreted protein" evidence="1">
    <location>
        <begin position="28"/>
        <end position="110"/>
    </location>
</feature>
<organism evidence="2 3">
    <name type="scientific">Amycolatopsis iheyensis</name>
    <dbReference type="NCBI Taxonomy" id="2945988"/>
    <lineage>
        <taxon>Bacteria</taxon>
        <taxon>Bacillati</taxon>
        <taxon>Actinomycetota</taxon>
        <taxon>Actinomycetes</taxon>
        <taxon>Pseudonocardiales</taxon>
        <taxon>Pseudonocardiaceae</taxon>
        <taxon>Amycolatopsis</taxon>
    </lineage>
</organism>
<protein>
    <recommendedName>
        <fullName evidence="4">Secreted protein</fullName>
    </recommendedName>
</protein>
<evidence type="ECO:0000256" key="1">
    <source>
        <dbReference type="SAM" id="SignalP"/>
    </source>
</evidence>
<feature type="signal peptide" evidence="1">
    <location>
        <begin position="1"/>
        <end position="27"/>
    </location>
</feature>
<dbReference type="Proteomes" id="UP001144096">
    <property type="component" value="Unassembled WGS sequence"/>
</dbReference>
<keyword evidence="3" id="KW-1185">Reference proteome</keyword>
<dbReference type="EMBL" id="JAMXQV010000007">
    <property type="protein sequence ID" value="MCR6484089.1"/>
    <property type="molecule type" value="Genomic_DNA"/>
</dbReference>
<dbReference type="AlphaFoldDB" id="A0A9X2SJ48"/>
<proteinExistence type="predicted"/>
<sequence length="110" mass="11650">MYRLRFAAAGAALAAASLGVATPSASAGTGSPATEYMTWYNTATSRQIAVSPGPCRNVDGGTPYWKVINKTSQGQIVWQLPNCQGVGVRLTPTLGSWKVEGGEWRSYSHT</sequence>
<reference evidence="2" key="1">
    <citation type="submission" date="2022-06" db="EMBL/GenBank/DDBJ databases">
        <title>Amycolatopsis iheyaensis sp. nov., a new species of the genus Amycolatopsis isolated from soil in Iheya island, Japan.</title>
        <authorList>
            <person name="Ngamcharungchit C."/>
            <person name="Kanto H."/>
            <person name="Take A."/>
            <person name="Intra B."/>
            <person name="Matsumoto A."/>
            <person name="Panbangred W."/>
            <person name="Inahashi Y."/>
        </authorList>
    </citation>
    <scope>NUCLEOTIDE SEQUENCE</scope>
    <source>
        <strain evidence="2">OK19-0408</strain>
    </source>
</reference>